<proteinExistence type="predicted"/>
<dbReference type="EMBL" id="CSAE01001322">
    <property type="protein sequence ID" value="COX50820.1"/>
    <property type="molecule type" value="Genomic_DNA"/>
</dbReference>
<evidence type="ECO:0000313" key="1">
    <source>
        <dbReference type="EMBL" id="COX50820.1"/>
    </source>
</evidence>
<gene>
    <name evidence="1" type="ORF">ERS007703_05302</name>
</gene>
<dbReference type="AlphaFoldDB" id="A0A0U0TE96"/>
<evidence type="ECO:0000313" key="2">
    <source>
        <dbReference type="Proteomes" id="UP000038802"/>
    </source>
</evidence>
<dbReference type="Proteomes" id="UP000038802">
    <property type="component" value="Unassembled WGS sequence"/>
</dbReference>
<sequence>MHSGNWIAVGKLQRKSRFATSAGEHRAHRSANIAPRRNLAAFVAFGLYRGHDLGVDAHAGVEHRPPLTAVDQPDAAPLLVAAVVVEQLDEVVGGSDRVRGNP</sequence>
<accession>A0A0U0TE96</accession>
<protein>
    <submittedName>
        <fullName evidence="1">Uncharacterized protein</fullName>
    </submittedName>
</protein>
<name>A0A0U0TE96_MYCTX</name>
<reference evidence="2" key="1">
    <citation type="submission" date="2015-03" db="EMBL/GenBank/DDBJ databases">
        <authorList>
            <consortium name="Pathogen Informatics"/>
        </authorList>
    </citation>
    <scope>NUCLEOTIDE SEQUENCE [LARGE SCALE GENOMIC DNA]</scope>
    <source>
        <strain evidence="2">K00500041</strain>
    </source>
</reference>
<organism evidence="1 2">
    <name type="scientific">Mycobacterium tuberculosis</name>
    <dbReference type="NCBI Taxonomy" id="1773"/>
    <lineage>
        <taxon>Bacteria</taxon>
        <taxon>Bacillati</taxon>
        <taxon>Actinomycetota</taxon>
        <taxon>Actinomycetes</taxon>
        <taxon>Mycobacteriales</taxon>
        <taxon>Mycobacteriaceae</taxon>
        <taxon>Mycobacterium</taxon>
        <taxon>Mycobacterium tuberculosis complex</taxon>
    </lineage>
</organism>